<proteinExistence type="inferred from homology"/>
<dbReference type="Proteomes" id="UP000790347">
    <property type="component" value="Unassembled WGS sequence"/>
</dbReference>
<dbReference type="GO" id="GO:0004020">
    <property type="term" value="F:adenylylsulfate kinase activity"/>
    <property type="evidence" value="ECO:0007669"/>
    <property type="project" value="InterPro"/>
</dbReference>
<dbReference type="PANTHER" id="PTHR11055">
    <property type="entry name" value="BIFUNCTIONAL 3'-PHOSPHOADENOSINE 5'-PHOSPHOSULFATE SYNTHASE"/>
    <property type="match status" value="1"/>
</dbReference>
<evidence type="ECO:0000256" key="7">
    <source>
        <dbReference type="ARBA" id="ARBA00022777"/>
    </source>
</evidence>
<feature type="region of interest" description="Disordered" evidence="9">
    <location>
        <begin position="1"/>
        <end position="26"/>
    </location>
</feature>
<dbReference type="SUPFAM" id="SSF88697">
    <property type="entry name" value="PUA domain-like"/>
    <property type="match status" value="1"/>
</dbReference>
<dbReference type="InterPro" id="IPR015947">
    <property type="entry name" value="PUA-like_sf"/>
</dbReference>
<dbReference type="SUPFAM" id="SSF52374">
    <property type="entry name" value="Nucleotidylyl transferase"/>
    <property type="match status" value="1"/>
</dbReference>
<keyword evidence="8" id="KW-0067">ATP-binding</keyword>
<sequence>MSQNDCNNSNQDQYQQQKQPSSKMNKSTNVFYQNHRVSRDKRAESLSNGRQFRGCTVWFTGLSCAGKTSISFAVEEFLTRHQIHAYALDGDNIRYGLNSDLGFSEQDRSENIRRIAEVARLFADSGTITLASFISPFSKDREKAREIHEKDSLAFIECFVDTPLEVCERRDIKGLYKKARAGQIQGFTGINQDYERPKNPDLILKASEDTIEQCVLKVIDLLIKRNIISLDKIQEIHELFINEDDKPNELRRASHLPSINISTVDLQWIQVLSEGWATPLKGFMRETEYLQCLNFGMLMNGKWHNQTIPITLAITNEQKSYLASIQNGGDDNDSNHYNGFDNPEQVDAIKKSVVLKYNDKIIAILDDYEIFVHRKEERAACVFKTTNNGHPSIRMIMDSGDWLIGGQLKVFDRILWNDGLDQYRLTPQEIRSKLKEMNADAVFAFQLRNPIHNGHALLMQDTKRQLLDRGYKNPVLLLHPLGGWTKNDDVPLHIRIKQHQAVIKEGVLDEQSTLMAIFPSPMSYAGPREVQWHAKARLVTGANFYIVGRDPAGIPHPDTRKDLYDPTHGRKVLKMAPGLTKFEIIPFRVASYNKKEKRMMFETEDLDSQNFERISGTKMRNLAKNGENPPDGFMAKTAWKVLSDFYQSC</sequence>
<evidence type="ECO:0000313" key="14">
    <source>
        <dbReference type="Proteomes" id="UP000790347"/>
    </source>
</evidence>
<dbReference type="AlphaFoldDB" id="A0A922HMP7"/>
<protein>
    <submittedName>
        <fullName evidence="13">Bifunctional 3'-phosphoadenosine 5'-phosphosulfate synthase 2</fullName>
    </submittedName>
</protein>
<keyword evidence="6" id="KW-0547">Nucleotide-binding</keyword>
<organism evidence="13 14">
    <name type="scientific">Dermatophagoides farinae</name>
    <name type="common">American house dust mite</name>
    <dbReference type="NCBI Taxonomy" id="6954"/>
    <lineage>
        <taxon>Eukaryota</taxon>
        <taxon>Metazoa</taxon>
        <taxon>Ecdysozoa</taxon>
        <taxon>Arthropoda</taxon>
        <taxon>Chelicerata</taxon>
        <taxon>Arachnida</taxon>
        <taxon>Acari</taxon>
        <taxon>Acariformes</taxon>
        <taxon>Sarcoptiformes</taxon>
        <taxon>Astigmata</taxon>
        <taxon>Psoroptidia</taxon>
        <taxon>Analgoidea</taxon>
        <taxon>Pyroglyphidae</taxon>
        <taxon>Dermatophagoidinae</taxon>
        <taxon>Dermatophagoides</taxon>
    </lineage>
</organism>
<feature type="domain" description="ATP-sulfurylase PUA-like" evidence="12">
    <location>
        <begin position="350"/>
        <end position="412"/>
    </location>
</feature>
<dbReference type="NCBIfam" id="TIGR00455">
    <property type="entry name" value="apsK"/>
    <property type="match status" value="1"/>
</dbReference>
<evidence type="ECO:0000259" key="10">
    <source>
        <dbReference type="Pfam" id="PF01583"/>
    </source>
</evidence>
<dbReference type="FunFam" id="3.40.50.300:FF:000212">
    <property type="entry name" value="Adenylyl-sulfate kinase"/>
    <property type="match status" value="1"/>
</dbReference>
<evidence type="ECO:0000256" key="3">
    <source>
        <dbReference type="ARBA" id="ARBA00009290"/>
    </source>
</evidence>
<dbReference type="Pfam" id="PF01583">
    <property type="entry name" value="APS_kinase"/>
    <property type="match status" value="1"/>
</dbReference>
<dbReference type="CDD" id="cd02027">
    <property type="entry name" value="APSK"/>
    <property type="match status" value="1"/>
</dbReference>
<dbReference type="CDD" id="cd00517">
    <property type="entry name" value="ATPS"/>
    <property type="match status" value="1"/>
</dbReference>
<gene>
    <name evidence="13" type="primary">PAPSS2</name>
    <name evidence="13" type="ORF">DERF_013624</name>
</gene>
<dbReference type="InterPro" id="IPR002891">
    <property type="entry name" value="APS"/>
</dbReference>
<evidence type="ECO:0000256" key="5">
    <source>
        <dbReference type="ARBA" id="ARBA00022695"/>
    </source>
</evidence>
<evidence type="ECO:0000259" key="11">
    <source>
        <dbReference type="Pfam" id="PF01747"/>
    </source>
</evidence>
<comment type="similarity">
    <text evidence="3">In the C-terminal section; belongs to the sulfate adenylyltransferase family.</text>
</comment>
<dbReference type="Pfam" id="PF01747">
    <property type="entry name" value="ATP-sulfurylase"/>
    <property type="match status" value="1"/>
</dbReference>
<evidence type="ECO:0000256" key="8">
    <source>
        <dbReference type="ARBA" id="ARBA00022840"/>
    </source>
</evidence>
<dbReference type="Pfam" id="PF14306">
    <property type="entry name" value="PUA_2"/>
    <property type="match status" value="2"/>
</dbReference>
<feature type="domain" description="Sulphate adenylyltransferase catalytic" evidence="11">
    <location>
        <begin position="421"/>
        <end position="643"/>
    </location>
</feature>
<dbReference type="NCBIfam" id="NF003013">
    <property type="entry name" value="PRK03846.1"/>
    <property type="match status" value="1"/>
</dbReference>
<dbReference type="GO" id="GO:0004781">
    <property type="term" value="F:sulfate adenylyltransferase (ATP) activity"/>
    <property type="evidence" value="ECO:0007669"/>
    <property type="project" value="InterPro"/>
</dbReference>
<name>A0A922HMP7_DERFA</name>
<dbReference type="PANTHER" id="PTHR11055:SF1">
    <property type="entry name" value="PAPS SYNTHETASE, ISOFORM D"/>
    <property type="match status" value="1"/>
</dbReference>
<feature type="domain" description="APS kinase" evidence="10">
    <location>
        <begin position="53"/>
        <end position="204"/>
    </location>
</feature>
<dbReference type="SUPFAM" id="SSF52540">
    <property type="entry name" value="P-loop containing nucleoside triphosphate hydrolases"/>
    <property type="match status" value="1"/>
</dbReference>
<keyword evidence="4" id="KW-0808">Transferase</keyword>
<dbReference type="OrthoDB" id="506431at2759"/>
<dbReference type="Gene3D" id="3.40.50.300">
    <property type="entry name" value="P-loop containing nucleotide triphosphate hydrolases"/>
    <property type="match status" value="1"/>
</dbReference>
<dbReference type="GO" id="GO:0000103">
    <property type="term" value="P:sulfate assimilation"/>
    <property type="evidence" value="ECO:0007669"/>
    <property type="project" value="InterPro"/>
</dbReference>
<evidence type="ECO:0000256" key="9">
    <source>
        <dbReference type="SAM" id="MobiDB-lite"/>
    </source>
</evidence>
<accession>A0A922HMP7</accession>
<dbReference type="InterPro" id="IPR002650">
    <property type="entry name" value="Sulphate_adenylyltransferase"/>
</dbReference>
<dbReference type="EMBL" id="ASGP02000007">
    <property type="protein sequence ID" value="KAH9497652.1"/>
    <property type="molecule type" value="Genomic_DNA"/>
</dbReference>
<dbReference type="FunFam" id="3.40.50.620:FF:000006">
    <property type="entry name" value="bifunctional 3'-phosphoadenosine 5'-phosphosulfate synthase 1"/>
    <property type="match status" value="1"/>
</dbReference>
<keyword evidence="5" id="KW-0548">Nucleotidyltransferase</keyword>
<dbReference type="Gene3D" id="3.10.400.10">
    <property type="entry name" value="Sulfate adenylyltransferase"/>
    <property type="match status" value="1"/>
</dbReference>
<reference evidence="13" key="1">
    <citation type="submission" date="2013-05" db="EMBL/GenBank/DDBJ databases">
        <authorList>
            <person name="Yim A.K.Y."/>
            <person name="Chan T.F."/>
            <person name="Ji K.M."/>
            <person name="Liu X.Y."/>
            <person name="Zhou J.W."/>
            <person name="Li R.Q."/>
            <person name="Yang K.Y."/>
            <person name="Li J."/>
            <person name="Li M."/>
            <person name="Law P.T.W."/>
            <person name="Wu Y.L."/>
            <person name="Cai Z.L."/>
            <person name="Qin H."/>
            <person name="Bao Y."/>
            <person name="Leung R.K.K."/>
            <person name="Ng P.K.S."/>
            <person name="Zou J."/>
            <person name="Zhong X.J."/>
            <person name="Ran P.X."/>
            <person name="Zhong N.S."/>
            <person name="Liu Z.G."/>
            <person name="Tsui S.K.W."/>
        </authorList>
    </citation>
    <scope>NUCLEOTIDE SEQUENCE</scope>
    <source>
        <strain evidence="13">Derf</strain>
        <tissue evidence="13">Whole organism</tissue>
    </source>
</reference>
<dbReference type="InterPro" id="IPR025980">
    <property type="entry name" value="ATP-Sase_PUA-like_dom"/>
</dbReference>
<dbReference type="InterPro" id="IPR059117">
    <property type="entry name" value="APS_kinase_dom"/>
</dbReference>
<keyword evidence="7" id="KW-0418">Kinase</keyword>
<feature type="domain" description="ATP-sulfurylase PUA-like" evidence="12">
    <location>
        <begin position="235"/>
        <end position="323"/>
    </location>
</feature>
<evidence type="ECO:0000256" key="2">
    <source>
        <dbReference type="ARBA" id="ARBA00007268"/>
    </source>
</evidence>
<dbReference type="InterPro" id="IPR027417">
    <property type="entry name" value="P-loop_NTPase"/>
</dbReference>
<evidence type="ECO:0000256" key="6">
    <source>
        <dbReference type="ARBA" id="ARBA00022741"/>
    </source>
</evidence>
<comment type="caution">
    <text evidence="13">The sequence shown here is derived from an EMBL/GenBank/DDBJ whole genome shotgun (WGS) entry which is preliminary data.</text>
</comment>
<keyword evidence="14" id="KW-1185">Reference proteome</keyword>
<dbReference type="InterPro" id="IPR014729">
    <property type="entry name" value="Rossmann-like_a/b/a_fold"/>
</dbReference>
<comment type="similarity">
    <text evidence="2">In the N-terminal section; belongs to the APS kinase family.</text>
</comment>
<dbReference type="InterPro" id="IPR024951">
    <property type="entry name" value="Sulfurylase_cat_dom"/>
</dbReference>
<evidence type="ECO:0000313" key="13">
    <source>
        <dbReference type="EMBL" id="KAH9497652.1"/>
    </source>
</evidence>
<dbReference type="Gene3D" id="3.40.50.620">
    <property type="entry name" value="HUPs"/>
    <property type="match status" value="1"/>
</dbReference>
<evidence type="ECO:0000256" key="4">
    <source>
        <dbReference type="ARBA" id="ARBA00022679"/>
    </source>
</evidence>
<dbReference type="GO" id="GO:0050428">
    <property type="term" value="P:3'-phosphoadenosine 5'-phosphosulfate biosynthetic process"/>
    <property type="evidence" value="ECO:0007669"/>
    <property type="project" value="TreeGrafter"/>
</dbReference>
<reference evidence="13" key="2">
    <citation type="journal article" date="2022" name="Res Sq">
        <title>Comparative Genomics Reveals Insights into the Divergent Evolution of Astigmatic Mites and Household Pest Adaptations.</title>
        <authorList>
            <person name="Xiong Q."/>
            <person name="Wan A.T.-Y."/>
            <person name="Liu X.-Y."/>
            <person name="Fung C.S.-H."/>
            <person name="Xiao X."/>
            <person name="Malainual N."/>
            <person name="Hou J."/>
            <person name="Wang L."/>
            <person name="Wang M."/>
            <person name="Yang K."/>
            <person name="Cui Y."/>
            <person name="Leung E."/>
            <person name="Nong W."/>
            <person name="Shin S.-K."/>
            <person name="Au S."/>
            <person name="Jeong K.Y."/>
            <person name="Chew F.T."/>
            <person name="Hui J."/>
            <person name="Leung T.F."/>
            <person name="Tungtrongchitr A."/>
            <person name="Zhong N."/>
            <person name="Liu Z."/>
            <person name="Tsui S."/>
        </authorList>
    </citation>
    <scope>NUCLEOTIDE SEQUENCE</scope>
    <source>
        <strain evidence="13">Derf</strain>
        <tissue evidence="13">Whole organism</tissue>
    </source>
</reference>
<feature type="compositionally biased region" description="Low complexity" evidence="9">
    <location>
        <begin position="1"/>
        <end position="22"/>
    </location>
</feature>
<comment type="pathway">
    <text evidence="1">Sulfur metabolism; sulfate assimilation.</text>
</comment>
<dbReference type="GO" id="GO:0005524">
    <property type="term" value="F:ATP binding"/>
    <property type="evidence" value="ECO:0007669"/>
    <property type="project" value="UniProtKB-KW"/>
</dbReference>
<evidence type="ECO:0000256" key="1">
    <source>
        <dbReference type="ARBA" id="ARBA00005050"/>
    </source>
</evidence>
<evidence type="ECO:0000259" key="12">
    <source>
        <dbReference type="Pfam" id="PF14306"/>
    </source>
</evidence>
<dbReference type="HAMAP" id="MF_00065">
    <property type="entry name" value="Adenylyl_sulf_kinase"/>
    <property type="match status" value="1"/>
</dbReference>